<accession>A0AAW4Q640</accession>
<name>A0AAW4Q640_RALPI</name>
<dbReference type="RefSeq" id="WP_165835790.1">
    <property type="nucleotide sequence ID" value="NZ_JACBXL010000011.1"/>
</dbReference>
<sequence length="160" mass="17731">MTKIFNESDITIDNLAAHIRDSGLVPYMVDADGIRLRSPQGLGFRIAIIENRKFIQLMTYLPLRRDATLEDRRELARRLNEGVFLPVFTIDQDEDLSVSYSLPFTGGLVAAAFMSVVNRFGSLLEYVVHAHNDDALIDFGRPAAVPANVDSGPARGVLLN</sequence>
<evidence type="ECO:0000313" key="2">
    <source>
        <dbReference type="Proteomes" id="UP001199322"/>
    </source>
</evidence>
<protein>
    <submittedName>
        <fullName evidence="1">YbjN domain-containing protein</fullName>
    </submittedName>
</protein>
<dbReference type="AlphaFoldDB" id="A0AAW4Q640"/>
<comment type="caution">
    <text evidence="1">The sequence shown here is derived from an EMBL/GenBank/DDBJ whole genome shotgun (WGS) entry which is preliminary data.</text>
</comment>
<organism evidence="1 2">
    <name type="scientific">Ralstonia pickettii</name>
    <name type="common">Burkholderia pickettii</name>
    <dbReference type="NCBI Taxonomy" id="329"/>
    <lineage>
        <taxon>Bacteria</taxon>
        <taxon>Pseudomonadati</taxon>
        <taxon>Pseudomonadota</taxon>
        <taxon>Betaproteobacteria</taxon>
        <taxon>Burkholderiales</taxon>
        <taxon>Burkholderiaceae</taxon>
        <taxon>Ralstonia</taxon>
    </lineage>
</organism>
<gene>
    <name evidence="1" type="ORF">DEE74_10780</name>
</gene>
<proteinExistence type="predicted"/>
<dbReference type="InterPro" id="IPR019660">
    <property type="entry name" value="Put_sensory_transdc_reg_YbjN"/>
</dbReference>
<reference evidence="1" key="1">
    <citation type="submission" date="2018-06" db="EMBL/GenBank/DDBJ databases">
        <authorList>
            <person name="O'Rourke A."/>
        </authorList>
    </citation>
    <scope>NUCLEOTIDE SEQUENCE</scope>
    <source>
        <strain evidence="1">132550021-3</strain>
    </source>
</reference>
<evidence type="ECO:0000313" key="1">
    <source>
        <dbReference type="EMBL" id="MBX3890347.1"/>
    </source>
</evidence>
<dbReference type="Proteomes" id="UP001199322">
    <property type="component" value="Unassembled WGS sequence"/>
</dbReference>
<dbReference type="EMBL" id="QGBI01000008">
    <property type="protein sequence ID" value="MBX3890347.1"/>
    <property type="molecule type" value="Genomic_DNA"/>
</dbReference>
<dbReference type="Pfam" id="PF10722">
    <property type="entry name" value="YbjN"/>
    <property type="match status" value="1"/>
</dbReference>